<evidence type="ECO:0000313" key="3">
    <source>
        <dbReference type="Proteomes" id="UP000236291"/>
    </source>
</evidence>
<feature type="region of interest" description="Disordered" evidence="1">
    <location>
        <begin position="1"/>
        <end position="57"/>
    </location>
</feature>
<feature type="compositionally biased region" description="Low complexity" evidence="1">
    <location>
        <begin position="8"/>
        <end position="19"/>
    </location>
</feature>
<organism evidence="2 3">
    <name type="scientific">Trifolium pratense</name>
    <name type="common">Red clover</name>
    <dbReference type="NCBI Taxonomy" id="57577"/>
    <lineage>
        <taxon>Eukaryota</taxon>
        <taxon>Viridiplantae</taxon>
        <taxon>Streptophyta</taxon>
        <taxon>Embryophyta</taxon>
        <taxon>Tracheophyta</taxon>
        <taxon>Spermatophyta</taxon>
        <taxon>Magnoliopsida</taxon>
        <taxon>eudicotyledons</taxon>
        <taxon>Gunneridae</taxon>
        <taxon>Pentapetalae</taxon>
        <taxon>rosids</taxon>
        <taxon>fabids</taxon>
        <taxon>Fabales</taxon>
        <taxon>Fabaceae</taxon>
        <taxon>Papilionoideae</taxon>
        <taxon>50 kb inversion clade</taxon>
        <taxon>NPAAA clade</taxon>
        <taxon>Hologalegina</taxon>
        <taxon>IRL clade</taxon>
        <taxon>Trifolieae</taxon>
        <taxon>Trifolium</taxon>
    </lineage>
</organism>
<evidence type="ECO:0000256" key="1">
    <source>
        <dbReference type="SAM" id="MobiDB-lite"/>
    </source>
</evidence>
<proteinExistence type="predicted"/>
<reference evidence="2 3" key="1">
    <citation type="journal article" date="2014" name="Am. J. Bot.">
        <title>Genome assembly and annotation for red clover (Trifolium pratense; Fabaceae).</title>
        <authorList>
            <person name="Istvanek J."/>
            <person name="Jaros M."/>
            <person name="Krenek A."/>
            <person name="Repkova J."/>
        </authorList>
    </citation>
    <scope>NUCLEOTIDE SEQUENCE [LARGE SCALE GENOMIC DNA]</scope>
    <source>
        <strain evidence="3">cv. Tatra</strain>
        <tissue evidence="2">Young leaves</tissue>
    </source>
</reference>
<feature type="non-terminal residue" evidence="2">
    <location>
        <position position="1"/>
    </location>
</feature>
<dbReference type="ExpressionAtlas" id="A0A2K3JX02">
    <property type="expression patterns" value="baseline"/>
</dbReference>
<evidence type="ECO:0000313" key="2">
    <source>
        <dbReference type="EMBL" id="PNX58577.1"/>
    </source>
</evidence>
<dbReference type="EMBL" id="ASHM01078897">
    <property type="protein sequence ID" value="PNX58577.1"/>
    <property type="molecule type" value="Genomic_DNA"/>
</dbReference>
<gene>
    <name evidence="2" type="ORF">L195_g050980</name>
</gene>
<reference evidence="2 3" key="2">
    <citation type="journal article" date="2017" name="Front. Plant Sci.">
        <title>Gene Classification and Mining of Molecular Markers Useful in Red Clover (Trifolium pratense) Breeding.</title>
        <authorList>
            <person name="Istvanek J."/>
            <person name="Dluhosova J."/>
            <person name="Dluhos P."/>
            <person name="Patkova L."/>
            <person name="Nedelnik J."/>
            <person name="Repkova J."/>
        </authorList>
    </citation>
    <scope>NUCLEOTIDE SEQUENCE [LARGE SCALE GENOMIC DNA]</scope>
    <source>
        <strain evidence="3">cv. Tatra</strain>
        <tissue evidence="2">Young leaves</tissue>
    </source>
</reference>
<name>A0A2K3JX02_TRIPR</name>
<dbReference type="AlphaFoldDB" id="A0A2K3JX02"/>
<comment type="caution">
    <text evidence="2">The sequence shown here is derived from an EMBL/GenBank/DDBJ whole genome shotgun (WGS) entry which is preliminary data.</text>
</comment>
<protein>
    <submittedName>
        <fullName evidence="2">Uncharacterized protein</fullName>
    </submittedName>
</protein>
<sequence>GLTPTPPSSKSYSNPSSKSSSEEAKSDSTTHIQSQTRKGKEKVCETTSTKTKKKKSANDLFQDETPFYESKAEEEIFKEKWRTKPIAPGRFFNFEALKSHPLEIKAYTDFQGWSSFLSLRETYYPRLFQAFYFKAKCDRENCTIRANVKGVEFELNPNIIADIFKIPNNGFSAYGKNWYSLARTTFEEEVSCQDKASMLN</sequence>
<accession>A0A2K3JX02</accession>
<dbReference type="Proteomes" id="UP000236291">
    <property type="component" value="Unassembled WGS sequence"/>
</dbReference>